<dbReference type="Proteomes" id="UP000035680">
    <property type="component" value="Unassembled WGS sequence"/>
</dbReference>
<reference evidence="4" key="2">
    <citation type="submission" date="2015-08" db="UniProtKB">
        <authorList>
            <consortium name="WormBaseParasite"/>
        </authorList>
    </citation>
    <scope>IDENTIFICATION</scope>
</reference>
<dbReference type="SMART" id="SM00406">
    <property type="entry name" value="IGv"/>
    <property type="match status" value="1"/>
</dbReference>
<dbReference type="InterPro" id="IPR013106">
    <property type="entry name" value="Ig_V-set"/>
</dbReference>
<protein>
    <submittedName>
        <fullName evidence="4">Ig-like domain-containing protein</fullName>
    </submittedName>
</protein>
<dbReference type="InterPro" id="IPR003599">
    <property type="entry name" value="Ig_sub"/>
</dbReference>
<dbReference type="Pfam" id="PF07679">
    <property type="entry name" value="I-set"/>
    <property type="match status" value="1"/>
</dbReference>
<dbReference type="PROSITE" id="PS50835">
    <property type="entry name" value="IG_LIKE"/>
    <property type="match status" value="2"/>
</dbReference>
<name>A0A0K0FC28_STRVS</name>
<dbReference type="InterPro" id="IPR013783">
    <property type="entry name" value="Ig-like_fold"/>
</dbReference>
<dbReference type="PANTHER" id="PTHR23279:SF36">
    <property type="entry name" value="DEFECTIVE PROBOSCIS EXTENSION RESPONSE 9, ISOFORM A"/>
    <property type="match status" value="1"/>
</dbReference>
<dbReference type="AlphaFoldDB" id="A0A0K0FC28"/>
<proteinExistence type="predicted"/>
<sequence length="285" mass="32233">MIISIFVFFLLFKNTSLYILNSNTLESDISIENDKLKVDQQRCISMSRDNTHPKIVSVEEHSPAYLHCSITSNSNNIVAWTRLKDQTLLTAGAKSFTTDGRFQISPRSDNDWVLIIRRTELSDTGCYFCEINTEPNRVIEPVFLEIRPKRSLKQDSISSAAVVMVQKRQTTLSVGIEGSDIILNCTITGLAVGGDEVMWSKNDIPMDLTQVDKYFVMQQIHPSAMSHILRIYGGNKNDEGIYSCSGNNLPTAQHRVNLNSAKKNYFSKIYLFLISVKLLICFVVY</sequence>
<dbReference type="SMART" id="SM00408">
    <property type="entry name" value="IGc2"/>
    <property type="match status" value="2"/>
</dbReference>
<dbReference type="InterPro" id="IPR036179">
    <property type="entry name" value="Ig-like_dom_sf"/>
</dbReference>
<evidence type="ECO:0000313" key="4">
    <source>
        <dbReference type="WBParaSite" id="SVE_0639200.2"/>
    </source>
</evidence>
<feature type="chain" id="PRO_5005329468" evidence="1">
    <location>
        <begin position="18"/>
        <end position="285"/>
    </location>
</feature>
<dbReference type="WBParaSite" id="SVE_0639200.2">
    <property type="protein sequence ID" value="SVE_0639200.2"/>
    <property type="gene ID" value="SVE_0639200"/>
</dbReference>
<dbReference type="SMART" id="SM00409">
    <property type="entry name" value="IG"/>
    <property type="match status" value="2"/>
</dbReference>
<feature type="domain" description="Ig-like" evidence="2">
    <location>
        <begin position="53"/>
        <end position="140"/>
    </location>
</feature>
<evidence type="ECO:0000256" key="1">
    <source>
        <dbReference type="SAM" id="SignalP"/>
    </source>
</evidence>
<evidence type="ECO:0000313" key="3">
    <source>
        <dbReference type="Proteomes" id="UP000035680"/>
    </source>
</evidence>
<reference evidence="3" key="1">
    <citation type="submission" date="2014-07" db="EMBL/GenBank/DDBJ databases">
        <authorList>
            <person name="Martin A.A"/>
            <person name="De Silva N."/>
        </authorList>
    </citation>
    <scope>NUCLEOTIDE SEQUENCE</scope>
</reference>
<evidence type="ECO:0000259" key="2">
    <source>
        <dbReference type="PROSITE" id="PS50835"/>
    </source>
</evidence>
<keyword evidence="1" id="KW-0732">Signal</keyword>
<dbReference type="Gene3D" id="2.60.40.10">
    <property type="entry name" value="Immunoglobulins"/>
    <property type="match status" value="2"/>
</dbReference>
<dbReference type="Pfam" id="PF07686">
    <property type="entry name" value="V-set"/>
    <property type="match status" value="1"/>
</dbReference>
<dbReference type="GO" id="GO:0050808">
    <property type="term" value="P:synapse organization"/>
    <property type="evidence" value="ECO:0007669"/>
    <property type="project" value="TreeGrafter"/>
</dbReference>
<keyword evidence="3" id="KW-1185">Reference proteome</keyword>
<dbReference type="InterPro" id="IPR003598">
    <property type="entry name" value="Ig_sub2"/>
</dbReference>
<dbReference type="GO" id="GO:0032589">
    <property type="term" value="C:neuron projection membrane"/>
    <property type="evidence" value="ECO:0007669"/>
    <property type="project" value="TreeGrafter"/>
</dbReference>
<dbReference type="STRING" id="75913.A0A0K0FC28"/>
<feature type="signal peptide" evidence="1">
    <location>
        <begin position="1"/>
        <end position="17"/>
    </location>
</feature>
<dbReference type="PANTHER" id="PTHR23279">
    <property type="entry name" value="DEFECTIVE PROBOSCIS EXTENSION RESPONSE DPR -RELATED"/>
    <property type="match status" value="1"/>
</dbReference>
<dbReference type="InterPro" id="IPR007110">
    <property type="entry name" value="Ig-like_dom"/>
</dbReference>
<dbReference type="InterPro" id="IPR037448">
    <property type="entry name" value="Zig-8"/>
</dbReference>
<dbReference type="SUPFAM" id="SSF48726">
    <property type="entry name" value="Immunoglobulin"/>
    <property type="match status" value="2"/>
</dbReference>
<dbReference type="InterPro" id="IPR013098">
    <property type="entry name" value="Ig_I-set"/>
</dbReference>
<feature type="domain" description="Ig-like" evidence="2">
    <location>
        <begin position="148"/>
        <end position="257"/>
    </location>
</feature>
<accession>A0A0K0FC28</accession>
<organism evidence="3 4">
    <name type="scientific">Strongyloides venezuelensis</name>
    <name type="common">Threadworm</name>
    <dbReference type="NCBI Taxonomy" id="75913"/>
    <lineage>
        <taxon>Eukaryota</taxon>
        <taxon>Metazoa</taxon>
        <taxon>Ecdysozoa</taxon>
        <taxon>Nematoda</taxon>
        <taxon>Chromadorea</taxon>
        <taxon>Rhabditida</taxon>
        <taxon>Tylenchina</taxon>
        <taxon>Panagrolaimomorpha</taxon>
        <taxon>Strongyloidoidea</taxon>
        <taxon>Strongyloididae</taxon>
        <taxon>Strongyloides</taxon>
    </lineage>
</organism>